<dbReference type="PANTHER" id="PTHR21683:SF3">
    <property type="entry name" value="CILIA AND FLAGELLA ASSOCIATED PROTEIN 100"/>
    <property type="match status" value="1"/>
</dbReference>
<dbReference type="InterPro" id="IPR051147">
    <property type="entry name" value="CFAP_domain-containing"/>
</dbReference>
<evidence type="ECO:0000313" key="2">
    <source>
        <dbReference type="Proteomes" id="UP000269396"/>
    </source>
</evidence>
<keyword evidence="2" id="KW-1185">Reference proteome</keyword>
<dbReference type="Proteomes" id="UP000269396">
    <property type="component" value="Unassembled WGS sequence"/>
</dbReference>
<proteinExistence type="predicted"/>
<dbReference type="PANTHER" id="PTHR21683">
    <property type="entry name" value="COILED-COIL DOMAIN-CONTAINING PROTEIN 42 LIKE-2-LIKE-RELATED"/>
    <property type="match status" value="1"/>
</dbReference>
<dbReference type="EMBL" id="UZAL01002310">
    <property type="protein sequence ID" value="VDO82325.1"/>
    <property type="molecule type" value="Genomic_DNA"/>
</dbReference>
<evidence type="ECO:0000313" key="1">
    <source>
        <dbReference type="EMBL" id="VDO82325.1"/>
    </source>
</evidence>
<reference evidence="1 2" key="1">
    <citation type="submission" date="2018-11" db="EMBL/GenBank/DDBJ databases">
        <authorList>
            <consortium name="Pathogen Informatics"/>
        </authorList>
    </citation>
    <scope>NUCLEOTIDE SEQUENCE [LARGE SCALE GENOMIC DNA]</scope>
    <source>
        <strain>Denwood</strain>
        <strain evidence="2">Zambia</strain>
    </source>
</reference>
<sequence length="139" mass="16099">MECVISRCVIIYLNEDLNEVNPNISSNIDNLFAELGDNLQCEMCAIIKNTTDEEVYFKDPIQILTILRDLEETNLRLIQHCQESDDSVEILRNQVNETVDNYEKDIHILSQHQTFLKGAIDAEQNKTQYFSLSMRLVSD</sequence>
<dbReference type="AlphaFoldDB" id="A0A183NIE5"/>
<protein>
    <submittedName>
        <fullName evidence="1">Uncharacterized protein</fullName>
    </submittedName>
</protein>
<name>A0A183NIE5_9TREM</name>
<organism evidence="1 2">
    <name type="scientific">Schistosoma mattheei</name>
    <dbReference type="NCBI Taxonomy" id="31246"/>
    <lineage>
        <taxon>Eukaryota</taxon>
        <taxon>Metazoa</taxon>
        <taxon>Spiralia</taxon>
        <taxon>Lophotrochozoa</taxon>
        <taxon>Platyhelminthes</taxon>
        <taxon>Trematoda</taxon>
        <taxon>Digenea</taxon>
        <taxon>Strigeidida</taxon>
        <taxon>Schistosomatoidea</taxon>
        <taxon>Schistosomatidae</taxon>
        <taxon>Schistosoma</taxon>
    </lineage>
</organism>
<gene>
    <name evidence="1" type="ORF">SMTD_LOCUS1881</name>
</gene>
<accession>A0A183NIE5</accession>